<dbReference type="Proteomes" id="UP000697998">
    <property type="component" value="Unassembled WGS sequence"/>
</dbReference>
<comment type="caution">
    <text evidence="2">The sequence shown here is derived from an EMBL/GenBank/DDBJ whole genome shotgun (WGS) entry which is preliminary data.</text>
</comment>
<sequence>MVYIALQQTPLRYPPETHQRPGDDHRPALRLTPAIATMRQPEQPRIAEEPAFDSPGRTAQPLPSLTTPDMAACAANTRNIP</sequence>
<evidence type="ECO:0000313" key="2">
    <source>
        <dbReference type="EMBL" id="MBK7676993.1"/>
    </source>
</evidence>
<dbReference type="EMBL" id="JADJMH010000030">
    <property type="protein sequence ID" value="MBK7676993.1"/>
    <property type="molecule type" value="Genomic_DNA"/>
</dbReference>
<name>A0A935Q312_9PROT</name>
<evidence type="ECO:0000256" key="1">
    <source>
        <dbReference type="SAM" id="MobiDB-lite"/>
    </source>
</evidence>
<reference evidence="2 3" key="1">
    <citation type="submission" date="2020-10" db="EMBL/GenBank/DDBJ databases">
        <title>Connecting structure to function with the recovery of over 1000 high-quality activated sludge metagenome-assembled genomes encoding full-length rRNA genes using long-read sequencing.</title>
        <authorList>
            <person name="Singleton C.M."/>
            <person name="Petriglieri F."/>
            <person name="Kristensen J.M."/>
            <person name="Kirkegaard R.H."/>
            <person name="Michaelsen T.Y."/>
            <person name="Andersen M.H."/>
            <person name="Karst S.M."/>
            <person name="Dueholm M.S."/>
            <person name="Nielsen P.H."/>
            <person name="Albertsen M."/>
        </authorList>
    </citation>
    <scope>NUCLEOTIDE SEQUENCE [LARGE SCALE GENOMIC DNA]</scope>
    <source>
        <strain evidence="2">EsbW_18-Q3-R4-48_BATAC.285</strain>
    </source>
</reference>
<dbReference type="AlphaFoldDB" id="A0A935Q312"/>
<feature type="compositionally biased region" description="Basic and acidic residues" evidence="1">
    <location>
        <begin position="15"/>
        <end position="27"/>
    </location>
</feature>
<evidence type="ECO:0000313" key="3">
    <source>
        <dbReference type="Proteomes" id="UP000697998"/>
    </source>
</evidence>
<feature type="region of interest" description="Disordered" evidence="1">
    <location>
        <begin position="38"/>
        <end position="81"/>
    </location>
</feature>
<feature type="region of interest" description="Disordered" evidence="1">
    <location>
        <begin position="8"/>
        <end position="27"/>
    </location>
</feature>
<proteinExistence type="predicted"/>
<protein>
    <submittedName>
        <fullName evidence="2">Uncharacterized protein</fullName>
    </submittedName>
</protein>
<accession>A0A935Q312</accession>
<gene>
    <name evidence="2" type="ORF">IPJ27_20785</name>
</gene>
<organism evidence="2 3">
    <name type="scientific">Candidatus Accumulibacter proximus</name>
    <dbReference type="NCBI Taxonomy" id="2954385"/>
    <lineage>
        <taxon>Bacteria</taxon>
        <taxon>Pseudomonadati</taxon>
        <taxon>Pseudomonadota</taxon>
        <taxon>Betaproteobacteria</taxon>
        <taxon>Candidatus Accumulibacter</taxon>
    </lineage>
</organism>